<accession>A0AAW1NXS9</accession>
<organism evidence="3 4">
    <name type="scientific">Symbiochloris irregularis</name>
    <dbReference type="NCBI Taxonomy" id="706552"/>
    <lineage>
        <taxon>Eukaryota</taxon>
        <taxon>Viridiplantae</taxon>
        <taxon>Chlorophyta</taxon>
        <taxon>core chlorophytes</taxon>
        <taxon>Trebouxiophyceae</taxon>
        <taxon>Trebouxiales</taxon>
        <taxon>Trebouxiaceae</taxon>
        <taxon>Symbiochloris</taxon>
    </lineage>
</organism>
<name>A0AAW1NXS9_9CHLO</name>
<proteinExistence type="predicted"/>
<dbReference type="AlphaFoldDB" id="A0AAW1NXS9"/>
<dbReference type="EMBL" id="JALJOQ010000103">
    <property type="protein sequence ID" value="KAK9797828.1"/>
    <property type="molecule type" value="Genomic_DNA"/>
</dbReference>
<feature type="region of interest" description="Disordered" evidence="2">
    <location>
        <begin position="30"/>
        <end position="95"/>
    </location>
</feature>
<protein>
    <submittedName>
        <fullName evidence="3">Uncharacterized protein</fullName>
    </submittedName>
</protein>
<dbReference type="Proteomes" id="UP001465755">
    <property type="component" value="Unassembled WGS sequence"/>
</dbReference>
<keyword evidence="1" id="KW-0175">Coiled coil</keyword>
<gene>
    <name evidence="3" type="ORF">WJX73_003906</name>
</gene>
<feature type="coiled-coil region" evidence="1">
    <location>
        <begin position="228"/>
        <end position="255"/>
    </location>
</feature>
<feature type="compositionally biased region" description="Basic and acidic residues" evidence="2">
    <location>
        <begin position="30"/>
        <end position="40"/>
    </location>
</feature>
<keyword evidence="4" id="KW-1185">Reference proteome</keyword>
<evidence type="ECO:0000256" key="2">
    <source>
        <dbReference type="SAM" id="MobiDB-lite"/>
    </source>
</evidence>
<feature type="compositionally biased region" description="Polar residues" evidence="2">
    <location>
        <begin position="43"/>
        <end position="62"/>
    </location>
</feature>
<comment type="caution">
    <text evidence="3">The sequence shown here is derived from an EMBL/GenBank/DDBJ whole genome shotgun (WGS) entry which is preliminary data.</text>
</comment>
<evidence type="ECO:0000313" key="3">
    <source>
        <dbReference type="EMBL" id="KAK9797828.1"/>
    </source>
</evidence>
<reference evidence="3 4" key="1">
    <citation type="journal article" date="2024" name="Nat. Commun.">
        <title>Phylogenomics reveals the evolutionary origins of lichenization in chlorophyte algae.</title>
        <authorList>
            <person name="Puginier C."/>
            <person name="Libourel C."/>
            <person name="Otte J."/>
            <person name="Skaloud P."/>
            <person name="Haon M."/>
            <person name="Grisel S."/>
            <person name="Petersen M."/>
            <person name="Berrin J.G."/>
            <person name="Delaux P.M."/>
            <person name="Dal Grande F."/>
            <person name="Keller J."/>
        </authorList>
    </citation>
    <scope>NUCLEOTIDE SEQUENCE [LARGE SCALE GENOMIC DNA]</scope>
    <source>
        <strain evidence="3 4">SAG 2036</strain>
    </source>
</reference>
<evidence type="ECO:0000256" key="1">
    <source>
        <dbReference type="SAM" id="Coils"/>
    </source>
</evidence>
<evidence type="ECO:0000313" key="4">
    <source>
        <dbReference type="Proteomes" id="UP001465755"/>
    </source>
</evidence>
<sequence>MYQRPLSTSQPTSLHLQYREHELEFARERQLAQQREREHLPAASQQPELSAQESASLRQTSPCEPCTDDNCTNGERAEQGHTSATPAGAREEEAASADLELAEHNVANNASVHSGQICLVEFPSGNEEMPEQAMQSPSEGQQGDVQYIQKLEKEWQSFSQKHISLLAANERGANNEAAIKAVKEKKLKAQRGINVLKLGVAHQKYRQPFLQKLRAKRTAEIAQLKDSNDIHQASKAKLREMMNELKVQCDQLEKAFPADHSLAGGRESGQNSSLGE</sequence>